<evidence type="ECO:0000313" key="1">
    <source>
        <dbReference type="EMBL" id="KKL94824.1"/>
    </source>
</evidence>
<organism evidence="1">
    <name type="scientific">marine sediment metagenome</name>
    <dbReference type="NCBI Taxonomy" id="412755"/>
    <lineage>
        <taxon>unclassified sequences</taxon>
        <taxon>metagenomes</taxon>
        <taxon>ecological metagenomes</taxon>
    </lineage>
</organism>
<comment type="caution">
    <text evidence="1">The sequence shown here is derived from an EMBL/GenBank/DDBJ whole genome shotgun (WGS) entry which is preliminary data.</text>
</comment>
<reference evidence="1" key="1">
    <citation type="journal article" date="2015" name="Nature">
        <title>Complex archaea that bridge the gap between prokaryotes and eukaryotes.</title>
        <authorList>
            <person name="Spang A."/>
            <person name="Saw J.H."/>
            <person name="Jorgensen S.L."/>
            <person name="Zaremba-Niedzwiedzka K."/>
            <person name="Martijn J."/>
            <person name="Lind A.E."/>
            <person name="van Eijk R."/>
            <person name="Schleper C."/>
            <person name="Guy L."/>
            <person name="Ettema T.J."/>
        </authorList>
    </citation>
    <scope>NUCLEOTIDE SEQUENCE</scope>
</reference>
<protein>
    <submittedName>
        <fullName evidence="1">Uncharacterized protein</fullName>
    </submittedName>
</protein>
<sequence>MGQKYLLVTAPGRGYSGGGKASLFGFWPLAGNWPLAAISAFVVRATMRASYTLSNLLVTVSSNPLTTMDVDVRFIVNGSPGNQSVTIPFGATGTFEDTTNSDSLADGDTAYTDVTAGNEPAVIELEVCSYILDSGGIQDYFTICAKEYDTQQAANATTYSTLFGTSRFGSTEADTQYIFRQSITYRNLYCYVYYNDLQGASTLRSRKNGANGNQSVSIASGATGAFEDTVNTDDYVAGDTGNYQAVVGGMSGRFIAISLVSMHGTSAARNSAYGDVTGLTIGWGLTEFVALESGQGTTEATESPAQCKARGQFIARNLFCRVIANNLDEATTIALRKDGSSMDAVVTVGAGATGTFEETASITKTNPGSLLCYLVDTEGSTAGLLTITLLGVE</sequence>
<name>A0A0F9G7L8_9ZZZZ</name>
<dbReference type="AlphaFoldDB" id="A0A0F9G7L8"/>
<dbReference type="EMBL" id="LAZR01018829">
    <property type="protein sequence ID" value="KKL94824.1"/>
    <property type="molecule type" value="Genomic_DNA"/>
</dbReference>
<feature type="non-terminal residue" evidence="1">
    <location>
        <position position="393"/>
    </location>
</feature>
<proteinExistence type="predicted"/>
<gene>
    <name evidence="1" type="ORF">LCGC14_1860840</name>
</gene>
<accession>A0A0F9G7L8</accession>